<accession>A0AAW1L4U7</accession>
<dbReference type="AlphaFoldDB" id="A0AAW1L4U7"/>
<keyword evidence="2" id="KW-1185">Reference proteome</keyword>
<evidence type="ECO:0000313" key="1">
    <source>
        <dbReference type="EMBL" id="KAK9728332.1"/>
    </source>
</evidence>
<sequence>MKFLDFLGFGKLDLINRDCTTSSCETNSSLVATTSSMTIINTYMYNCVVFFGASGLERAVQIEMTSRIQVLGRLELYENRKSVGGAPLTQHQEVEDTYATTADVVVEDY</sequence>
<gene>
    <name evidence="1" type="ORF">QE152_g18042</name>
</gene>
<name>A0AAW1L4U7_POPJA</name>
<proteinExistence type="predicted"/>
<comment type="caution">
    <text evidence="1">The sequence shown here is derived from an EMBL/GenBank/DDBJ whole genome shotgun (WGS) entry which is preliminary data.</text>
</comment>
<dbReference type="Proteomes" id="UP001458880">
    <property type="component" value="Unassembled WGS sequence"/>
</dbReference>
<protein>
    <submittedName>
        <fullName evidence="1">Uncharacterized protein</fullName>
    </submittedName>
</protein>
<organism evidence="1 2">
    <name type="scientific">Popillia japonica</name>
    <name type="common">Japanese beetle</name>
    <dbReference type="NCBI Taxonomy" id="7064"/>
    <lineage>
        <taxon>Eukaryota</taxon>
        <taxon>Metazoa</taxon>
        <taxon>Ecdysozoa</taxon>
        <taxon>Arthropoda</taxon>
        <taxon>Hexapoda</taxon>
        <taxon>Insecta</taxon>
        <taxon>Pterygota</taxon>
        <taxon>Neoptera</taxon>
        <taxon>Endopterygota</taxon>
        <taxon>Coleoptera</taxon>
        <taxon>Polyphaga</taxon>
        <taxon>Scarabaeiformia</taxon>
        <taxon>Scarabaeidae</taxon>
        <taxon>Rutelinae</taxon>
        <taxon>Popillia</taxon>
    </lineage>
</organism>
<reference evidence="1 2" key="1">
    <citation type="journal article" date="2024" name="BMC Genomics">
        <title>De novo assembly and annotation of Popillia japonica's genome with initial clues to its potential as an invasive pest.</title>
        <authorList>
            <person name="Cucini C."/>
            <person name="Boschi S."/>
            <person name="Funari R."/>
            <person name="Cardaioli E."/>
            <person name="Iannotti N."/>
            <person name="Marturano G."/>
            <person name="Paoli F."/>
            <person name="Bruttini M."/>
            <person name="Carapelli A."/>
            <person name="Frati F."/>
            <person name="Nardi F."/>
        </authorList>
    </citation>
    <scope>NUCLEOTIDE SEQUENCE [LARGE SCALE GENOMIC DNA]</scope>
    <source>
        <strain evidence="1">DMR45628</strain>
    </source>
</reference>
<evidence type="ECO:0000313" key="2">
    <source>
        <dbReference type="Proteomes" id="UP001458880"/>
    </source>
</evidence>
<dbReference type="EMBL" id="JASPKY010000171">
    <property type="protein sequence ID" value="KAK9728332.1"/>
    <property type="molecule type" value="Genomic_DNA"/>
</dbReference>